<evidence type="ECO:0000313" key="1">
    <source>
        <dbReference type="EMBL" id="EAY25166.1"/>
    </source>
</evidence>
<reference evidence="1 2" key="1">
    <citation type="submission" date="2007-01" db="EMBL/GenBank/DDBJ databases">
        <authorList>
            <person name="Haygood M."/>
            <person name="Podell S."/>
            <person name="Anderson C."/>
            <person name="Hopkinson B."/>
            <person name="Roe K."/>
            <person name="Barbeau K."/>
            <person name="Gaasterland T."/>
            <person name="Ferriera S."/>
            <person name="Johnson J."/>
            <person name="Kravitz S."/>
            <person name="Beeson K."/>
            <person name="Sutton G."/>
            <person name="Rogers Y.-H."/>
            <person name="Friedman R."/>
            <person name="Frazier M."/>
            <person name="Venter J.C."/>
        </authorList>
    </citation>
    <scope>NUCLEOTIDE SEQUENCE [LARGE SCALE GENOMIC DNA]</scope>
    <source>
        <strain evidence="1 2">ATCC 23134</strain>
    </source>
</reference>
<proteinExistence type="predicted"/>
<sequence>MVALPETTLQQEAVYKKELTHVIKTVEKYSPDYWLFNNAQNKFKISSDLQTWQQEQLLNLFKKINVNKSATVISAELIFQSAQQTPLIPSQYFTNEEDALQWLVGSVKETIS</sequence>
<accession>A1ZWN4</accession>
<evidence type="ECO:0008006" key="3">
    <source>
        <dbReference type="Google" id="ProtNLM"/>
    </source>
</evidence>
<dbReference type="Proteomes" id="UP000004095">
    <property type="component" value="Unassembled WGS sequence"/>
</dbReference>
<comment type="caution">
    <text evidence="1">The sequence shown here is derived from an EMBL/GenBank/DDBJ whole genome shotgun (WGS) entry which is preliminary data.</text>
</comment>
<dbReference type="Gene3D" id="3.40.970.30">
    <property type="entry name" value="yp_829618.1 like domains"/>
    <property type="match status" value="1"/>
</dbReference>
<name>A1ZWN4_MICM2</name>
<organism evidence="1 2">
    <name type="scientific">Microscilla marina ATCC 23134</name>
    <dbReference type="NCBI Taxonomy" id="313606"/>
    <lineage>
        <taxon>Bacteria</taxon>
        <taxon>Pseudomonadati</taxon>
        <taxon>Bacteroidota</taxon>
        <taxon>Cytophagia</taxon>
        <taxon>Cytophagales</taxon>
        <taxon>Microscillaceae</taxon>
        <taxon>Microscilla</taxon>
    </lineage>
</organism>
<keyword evidence="2" id="KW-1185">Reference proteome</keyword>
<evidence type="ECO:0000313" key="2">
    <source>
        <dbReference type="Proteomes" id="UP000004095"/>
    </source>
</evidence>
<dbReference type="EMBL" id="AAWS01000053">
    <property type="protein sequence ID" value="EAY25166.1"/>
    <property type="molecule type" value="Genomic_DNA"/>
</dbReference>
<gene>
    <name evidence="1" type="ORF">M23134_06762</name>
</gene>
<dbReference type="AlphaFoldDB" id="A1ZWN4"/>
<protein>
    <recommendedName>
        <fullName evidence="3">STAS/SEC14 domain-containing protein</fullName>
    </recommendedName>
</protein>